<proteinExistence type="predicted"/>
<feature type="compositionally biased region" description="Polar residues" evidence="1">
    <location>
        <begin position="123"/>
        <end position="137"/>
    </location>
</feature>
<protein>
    <submittedName>
        <fullName evidence="2">Uncharacterized protein</fullName>
    </submittedName>
</protein>
<feature type="region of interest" description="Disordered" evidence="1">
    <location>
        <begin position="115"/>
        <end position="228"/>
    </location>
</feature>
<comment type="caution">
    <text evidence="2">The sequence shown here is derived from an EMBL/GenBank/DDBJ whole genome shotgun (WGS) entry which is preliminary data.</text>
</comment>
<organism evidence="2 3">
    <name type="scientific">Amycolatopsis sulphurea</name>
    <dbReference type="NCBI Taxonomy" id="76022"/>
    <lineage>
        <taxon>Bacteria</taxon>
        <taxon>Bacillati</taxon>
        <taxon>Actinomycetota</taxon>
        <taxon>Actinomycetes</taxon>
        <taxon>Pseudonocardiales</taxon>
        <taxon>Pseudonocardiaceae</taxon>
        <taxon>Amycolatopsis</taxon>
    </lineage>
</organism>
<feature type="compositionally biased region" description="Basic residues" evidence="1">
    <location>
        <begin position="190"/>
        <end position="201"/>
    </location>
</feature>
<accession>A0A2A9FEH2</accession>
<feature type="compositionally biased region" description="Basic and acidic residues" evidence="1">
    <location>
        <begin position="158"/>
        <end position="169"/>
    </location>
</feature>
<gene>
    <name evidence="2" type="ORF">ATK36_3942</name>
</gene>
<dbReference type="Proteomes" id="UP000243542">
    <property type="component" value="Unassembled WGS sequence"/>
</dbReference>
<evidence type="ECO:0000313" key="3">
    <source>
        <dbReference type="Proteomes" id="UP000243542"/>
    </source>
</evidence>
<name>A0A2A9FEH2_9PSEU</name>
<dbReference type="EMBL" id="PDJK01000002">
    <property type="protein sequence ID" value="PFG48829.1"/>
    <property type="molecule type" value="Genomic_DNA"/>
</dbReference>
<keyword evidence="3" id="KW-1185">Reference proteome</keyword>
<reference evidence="2 3" key="1">
    <citation type="submission" date="2017-10" db="EMBL/GenBank/DDBJ databases">
        <title>Sequencing the genomes of 1000 actinobacteria strains.</title>
        <authorList>
            <person name="Klenk H.-P."/>
        </authorList>
    </citation>
    <scope>NUCLEOTIDE SEQUENCE [LARGE SCALE GENOMIC DNA]</scope>
    <source>
        <strain evidence="2 3">DSM 46092</strain>
    </source>
</reference>
<feature type="region of interest" description="Disordered" evidence="1">
    <location>
        <begin position="38"/>
        <end position="100"/>
    </location>
</feature>
<dbReference type="AlphaFoldDB" id="A0A2A9FEH2"/>
<feature type="compositionally biased region" description="Low complexity" evidence="1">
    <location>
        <begin position="202"/>
        <end position="228"/>
    </location>
</feature>
<evidence type="ECO:0000313" key="2">
    <source>
        <dbReference type="EMBL" id="PFG48829.1"/>
    </source>
</evidence>
<evidence type="ECO:0000256" key="1">
    <source>
        <dbReference type="SAM" id="MobiDB-lite"/>
    </source>
</evidence>
<sequence length="228" mass="23787">MAAASSSTAPAIFVDFARQRRSSGVRDARQPRGVRRTCLGSVKGPFTDSESVKGPFTDLHRPPQSAQGPSHRLCRHPASVPLDGVARSGSDAAGRCDRDLGAGCAATDRAAVRSIAANAQEPEATSTHPAGRSTSRFAGSLPLSRASRQAPRRPQPQHPDRRGTVRSKSDPAAGPRPRGQQAKGGPAGRRYGRGRAVRRPGRFPARGSGRWLAPGCRGAAGAAPGRPS</sequence>